<proteinExistence type="predicted"/>
<comment type="caution">
    <text evidence="1">The sequence shown here is derived from an EMBL/GenBank/DDBJ whole genome shotgun (WGS) entry which is preliminary data.</text>
</comment>
<protein>
    <submittedName>
        <fullName evidence="1">Uncharacterized protein</fullName>
    </submittedName>
</protein>
<accession>X0UW67</accession>
<dbReference type="EMBL" id="BARS01025376">
    <property type="protein sequence ID" value="GAG03437.1"/>
    <property type="molecule type" value="Genomic_DNA"/>
</dbReference>
<sequence length="159" mass="17002">MPIGVDEQFGIISDLLGTREDVPTIKIKDSFMPDSQNVYLSDGKIKAMPGAAATFFDSNSAAVVTPDGNPIIRYHRHVSGAGIEYAFAYTKANVYRWSETGQAYSLYFTCASDCTLWDTGSIAGKIVSTNGVDLVQVWDETTPGTVFADLGSASGLDLG</sequence>
<organism evidence="1">
    <name type="scientific">marine sediment metagenome</name>
    <dbReference type="NCBI Taxonomy" id="412755"/>
    <lineage>
        <taxon>unclassified sequences</taxon>
        <taxon>metagenomes</taxon>
        <taxon>ecological metagenomes</taxon>
    </lineage>
</organism>
<reference evidence="1" key="1">
    <citation type="journal article" date="2014" name="Front. Microbiol.">
        <title>High frequency of phylogenetically diverse reductive dehalogenase-homologous genes in deep subseafloor sedimentary metagenomes.</title>
        <authorList>
            <person name="Kawai M."/>
            <person name="Futagami T."/>
            <person name="Toyoda A."/>
            <person name="Takaki Y."/>
            <person name="Nishi S."/>
            <person name="Hori S."/>
            <person name="Arai W."/>
            <person name="Tsubouchi T."/>
            <person name="Morono Y."/>
            <person name="Uchiyama I."/>
            <person name="Ito T."/>
            <person name="Fujiyama A."/>
            <person name="Inagaki F."/>
            <person name="Takami H."/>
        </authorList>
    </citation>
    <scope>NUCLEOTIDE SEQUENCE</scope>
    <source>
        <strain evidence="1">Expedition CK06-06</strain>
    </source>
</reference>
<dbReference type="AlphaFoldDB" id="X0UW67"/>
<evidence type="ECO:0000313" key="1">
    <source>
        <dbReference type="EMBL" id="GAG03437.1"/>
    </source>
</evidence>
<name>X0UW67_9ZZZZ</name>
<gene>
    <name evidence="1" type="ORF">S01H1_40116</name>
</gene>